<protein>
    <submittedName>
        <fullName evidence="2">Uncharacterized protein</fullName>
    </submittedName>
</protein>
<organism evidence="2">
    <name type="scientific">Oryza brachyantha</name>
    <name type="common">malo sina</name>
    <dbReference type="NCBI Taxonomy" id="4533"/>
    <lineage>
        <taxon>Eukaryota</taxon>
        <taxon>Viridiplantae</taxon>
        <taxon>Streptophyta</taxon>
        <taxon>Embryophyta</taxon>
        <taxon>Tracheophyta</taxon>
        <taxon>Spermatophyta</taxon>
        <taxon>Magnoliopsida</taxon>
        <taxon>Liliopsida</taxon>
        <taxon>Poales</taxon>
        <taxon>Poaceae</taxon>
        <taxon>BOP clade</taxon>
        <taxon>Oryzoideae</taxon>
        <taxon>Oryzeae</taxon>
        <taxon>Oryzinae</taxon>
        <taxon>Oryza</taxon>
    </lineage>
</organism>
<dbReference type="HOGENOM" id="CLU_2779871_0_0_1"/>
<name>J3L1E4_ORYBR</name>
<feature type="compositionally biased region" description="Polar residues" evidence="1">
    <location>
        <begin position="15"/>
        <end position="31"/>
    </location>
</feature>
<reference evidence="2" key="1">
    <citation type="journal article" date="2013" name="Nat. Commun.">
        <title>Whole-genome sequencing of Oryza brachyantha reveals mechanisms underlying Oryza genome evolution.</title>
        <authorList>
            <person name="Chen J."/>
            <person name="Huang Q."/>
            <person name="Gao D."/>
            <person name="Wang J."/>
            <person name="Lang Y."/>
            <person name="Liu T."/>
            <person name="Li B."/>
            <person name="Bai Z."/>
            <person name="Luis Goicoechea J."/>
            <person name="Liang C."/>
            <person name="Chen C."/>
            <person name="Zhang W."/>
            <person name="Sun S."/>
            <person name="Liao Y."/>
            <person name="Zhang X."/>
            <person name="Yang L."/>
            <person name="Song C."/>
            <person name="Wang M."/>
            <person name="Shi J."/>
            <person name="Liu G."/>
            <person name="Liu J."/>
            <person name="Zhou H."/>
            <person name="Zhou W."/>
            <person name="Yu Q."/>
            <person name="An N."/>
            <person name="Chen Y."/>
            <person name="Cai Q."/>
            <person name="Wang B."/>
            <person name="Liu B."/>
            <person name="Min J."/>
            <person name="Huang Y."/>
            <person name="Wu H."/>
            <person name="Li Z."/>
            <person name="Zhang Y."/>
            <person name="Yin Y."/>
            <person name="Song W."/>
            <person name="Jiang J."/>
            <person name="Jackson S.A."/>
            <person name="Wing R.A."/>
            <person name="Wang J."/>
            <person name="Chen M."/>
        </authorList>
    </citation>
    <scope>NUCLEOTIDE SEQUENCE [LARGE SCALE GENOMIC DNA]</scope>
    <source>
        <strain evidence="2">cv. IRGC 101232</strain>
    </source>
</reference>
<reference evidence="2" key="2">
    <citation type="submission" date="2013-04" db="UniProtKB">
        <authorList>
            <consortium name="EnsemblPlants"/>
        </authorList>
    </citation>
    <scope>IDENTIFICATION</scope>
</reference>
<dbReference type="Proteomes" id="UP000006038">
    <property type="component" value="Chromosome 1"/>
</dbReference>
<evidence type="ECO:0000313" key="3">
    <source>
        <dbReference type="Proteomes" id="UP000006038"/>
    </source>
</evidence>
<dbReference type="Gramene" id="OB01G30500.1">
    <property type="protein sequence ID" value="OB01G30500.1"/>
    <property type="gene ID" value="OB01G30500"/>
</dbReference>
<accession>J3L1E4</accession>
<dbReference type="AlphaFoldDB" id="J3L1E4"/>
<keyword evidence="3" id="KW-1185">Reference proteome</keyword>
<proteinExistence type="predicted"/>
<feature type="region of interest" description="Disordered" evidence="1">
    <location>
        <begin position="1"/>
        <end position="31"/>
    </location>
</feature>
<dbReference type="EnsemblPlants" id="OB01G30500.1">
    <property type="protein sequence ID" value="OB01G30500.1"/>
    <property type="gene ID" value="OB01G30500"/>
</dbReference>
<evidence type="ECO:0000256" key="1">
    <source>
        <dbReference type="SAM" id="MobiDB-lite"/>
    </source>
</evidence>
<evidence type="ECO:0000313" key="2">
    <source>
        <dbReference type="EnsemblPlants" id="OB01G30500.1"/>
    </source>
</evidence>
<sequence length="69" mass="7511">MPITNESKSLHELTIPNNETSTHNNITNTRGSSNCNACVKFDTKPTLTKSGSPPKKATELLQLNVVRST</sequence>